<organism evidence="1 2">
    <name type="scientific">Gigaspora margarita</name>
    <dbReference type="NCBI Taxonomy" id="4874"/>
    <lineage>
        <taxon>Eukaryota</taxon>
        <taxon>Fungi</taxon>
        <taxon>Fungi incertae sedis</taxon>
        <taxon>Mucoromycota</taxon>
        <taxon>Glomeromycotina</taxon>
        <taxon>Glomeromycetes</taxon>
        <taxon>Diversisporales</taxon>
        <taxon>Gigasporaceae</taxon>
        <taxon>Gigaspora</taxon>
    </lineage>
</organism>
<dbReference type="Gene3D" id="3.30.40.10">
    <property type="entry name" value="Zinc/RING finger domain, C3HC4 (zinc finger)"/>
    <property type="match status" value="1"/>
</dbReference>
<feature type="non-terminal residue" evidence="1">
    <location>
        <position position="557"/>
    </location>
</feature>
<dbReference type="EMBL" id="CAJVQB010001017">
    <property type="protein sequence ID" value="CAG8517294.1"/>
    <property type="molecule type" value="Genomic_DNA"/>
</dbReference>
<dbReference type="SUPFAM" id="SSF57850">
    <property type="entry name" value="RING/U-box"/>
    <property type="match status" value="1"/>
</dbReference>
<sequence length="557" mass="64860">MSNYLNSEDSRDFIKKFKKWTSIHIYDICSLKKIIEDNKISNKILVESLEMLADASVFNYYSIEAIRELELHLRTIIFLIEVICRCEIRIPHDLKEKIYAQLVKFAEKHFQITEIYEQGFNNVFRAPFEDFNAQSKLTTPPDFAISNDEKFYKDGKRNYNIDFLLLYLRDTLHCIRDDENKFSEVWRRIKELLRIILGITPALVKKGISHGADLPIDNGVGLLFKQLQGVFGWKYPISSWYYEWRTLLELHFNIQNFLQERSLPSKYGESLLLECLWYCVTKSWSNPISQSESLTNMKHFVNNLLGMEPLAFPHSIWFGALDIAQELSVKTQKDSTLDICYNLALESLQKAPSSFIRFKAIEVLIKLSKRNKLFYNIVNDELENYKQSLDPVEGLRLHYMIGTIREKSSQDAGDLKGKGKIITTDVLTNFDNSISTIVNAELSCPLTSERMNFQKILSCCKNYISSETFQRIINDNKPCPFCRKIIDLNSVISLPQSEICQGIYNYLPKDDNINDVQDYDKNISNESSDDEAINISKLKFKQKFRRSDSTIRKSFKT</sequence>
<keyword evidence="2" id="KW-1185">Reference proteome</keyword>
<protein>
    <submittedName>
        <fullName evidence="1">39286_t:CDS:1</fullName>
    </submittedName>
</protein>
<accession>A0ABM8W3R7</accession>
<evidence type="ECO:0000313" key="2">
    <source>
        <dbReference type="Proteomes" id="UP000789901"/>
    </source>
</evidence>
<comment type="caution">
    <text evidence="1">The sequence shown here is derived from an EMBL/GenBank/DDBJ whole genome shotgun (WGS) entry which is preliminary data.</text>
</comment>
<gene>
    <name evidence="1" type="ORF">GMARGA_LOCUS2979</name>
</gene>
<dbReference type="InterPro" id="IPR013083">
    <property type="entry name" value="Znf_RING/FYVE/PHD"/>
</dbReference>
<evidence type="ECO:0000313" key="1">
    <source>
        <dbReference type="EMBL" id="CAG8517294.1"/>
    </source>
</evidence>
<dbReference type="Proteomes" id="UP000789901">
    <property type="component" value="Unassembled WGS sequence"/>
</dbReference>
<name>A0ABM8W3R7_GIGMA</name>
<reference evidence="1 2" key="1">
    <citation type="submission" date="2021-06" db="EMBL/GenBank/DDBJ databases">
        <authorList>
            <person name="Kallberg Y."/>
            <person name="Tangrot J."/>
            <person name="Rosling A."/>
        </authorList>
    </citation>
    <scope>NUCLEOTIDE SEQUENCE [LARGE SCALE GENOMIC DNA]</scope>
    <source>
        <strain evidence="1 2">120-4 pot B 10/14</strain>
    </source>
</reference>
<proteinExistence type="predicted"/>